<evidence type="ECO:0000313" key="2">
    <source>
        <dbReference type="Proteomes" id="UP001422759"/>
    </source>
</evidence>
<protein>
    <recommendedName>
        <fullName evidence="3">MarR family transcriptional regulator</fullName>
    </recommendedName>
</protein>
<sequence>MDDLSLEAYGMLMLLRMHQAEGIEPEPWALAELGRVETEAEALALVEEVKASGWLDVKGCDACPSGHLCTNPEVVAEREREDAEYAAAV</sequence>
<evidence type="ECO:0008006" key="3">
    <source>
        <dbReference type="Google" id="ProtNLM"/>
    </source>
</evidence>
<proteinExistence type="predicted"/>
<dbReference type="RefSeq" id="WP_344462970.1">
    <property type="nucleotide sequence ID" value="NZ_BAAANT010000008.1"/>
</dbReference>
<evidence type="ECO:0000313" key="1">
    <source>
        <dbReference type="EMBL" id="GAA2138415.1"/>
    </source>
</evidence>
<accession>A0ABP5KX93</accession>
<gene>
    <name evidence="1" type="ORF">GCM10009760_19740</name>
</gene>
<dbReference type="EMBL" id="BAAANT010000008">
    <property type="protein sequence ID" value="GAA2138415.1"/>
    <property type="molecule type" value="Genomic_DNA"/>
</dbReference>
<comment type="caution">
    <text evidence="1">The sequence shown here is derived from an EMBL/GenBank/DDBJ whole genome shotgun (WGS) entry which is preliminary data.</text>
</comment>
<name>A0ABP5KX93_9ACTN</name>
<organism evidence="1 2">
    <name type="scientific">Kitasatospora kazusensis</name>
    <dbReference type="NCBI Taxonomy" id="407974"/>
    <lineage>
        <taxon>Bacteria</taxon>
        <taxon>Bacillati</taxon>
        <taxon>Actinomycetota</taxon>
        <taxon>Actinomycetes</taxon>
        <taxon>Kitasatosporales</taxon>
        <taxon>Streptomycetaceae</taxon>
        <taxon>Kitasatospora</taxon>
    </lineage>
</organism>
<keyword evidence="2" id="KW-1185">Reference proteome</keyword>
<reference evidence="2" key="1">
    <citation type="journal article" date="2019" name="Int. J. Syst. Evol. Microbiol.">
        <title>The Global Catalogue of Microorganisms (GCM) 10K type strain sequencing project: providing services to taxonomists for standard genome sequencing and annotation.</title>
        <authorList>
            <consortium name="The Broad Institute Genomics Platform"/>
            <consortium name="The Broad Institute Genome Sequencing Center for Infectious Disease"/>
            <person name="Wu L."/>
            <person name="Ma J."/>
        </authorList>
    </citation>
    <scope>NUCLEOTIDE SEQUENCE [LARGE SCALE GENOMIC DNA]</scope>
    <source>
        <strain evidence="2">JCM 14560</strain>
    </source>
</reference>
<dbReference type="Proteomes" id="UP001422759">
    <property type="component" value="Unassembled WGS sequence"/>
</dbReference>